<dbReference type="GO" id="GO:0006747">
    <property type="term" value="P:FAD biosynthetic process"/>
    <property type="evidence" value="ECO:0007669"/>
    <property type="project" value="UniProtKB-UniRule"/>
</dbReference>
<evidence type="ECO:0000256" key="7">
    <source>
        <dbReference type="ARBA" id="ARBA00022695"/>
    </source>
</evidence>
<dbReference type="GO" id="GO:0009231">
    <property type="term" value="P:riboflavin biosynthetic process"/>
    <property type="evidence" value="ECO:0007669"/>
    <property type="project" value="InterPro"/>
</dbReference>
<dbReference type="UniPathway" id="UPA00276">
    <property type="reaction ID" value="UER00406"/>
</dbReference>
<dbReference type="EC" id="2.7.7.2" evidence="15"/>
<dbReference type="PIRSF" id="PIRSF004491">
    <property type="entry name" value="FAD_Synth"/>
    <property type="match status" value="1"/>
</dbReference>
<dbReference type="EC" id="2.7.1.26" evidence="15"/>
<evidence type="ECO:0000256" key="4">
    <source>
        <dbReference type="ARBA" id="ARBA00022630"/>
    </source>
</evidence>
<evidence type="ECO:0000256" key="5">
    <source>
        <dbReference type="ARBA" id="ARBA00022643"/>
    </source>
</evidence>
<evidence type="ECO:0000256" key="3">
    <source>
        <dbReference type="ARBA" id="ARBA00005201"/>
    </source>
</evidence>
<protein>
    <recommendedName>
        <fullName evidence="15">Riboflavin biosynthesis protein</fullName>
    </recommendedName>
    <domain>
        <recommendedName>
            <fullName evidence="15">Riboflavin kinase</fullName>
            <ecNumber evidence="15">2.7.1.26</ecNumber>
        </recommendedName>
        <alternativeName>
            <fullName evidence="15">Flavokinase</fullName>
        </alternativeName>
    </domain>
    <domain>
        <recommendedName>
            <fullName evidence="15">FMN adenylyltransferase</fullName>
            <ecNumber evidence="15">2.7.7.2</ecNumber>
        </recommendedName>
        <alternativeName>
            <fullName evidence="15">FAD pyrophosphorylase</fullName>
        </alternativeName>
        <alternativeName>
            <fullName evidence="15">FAD synthase</fullName>
        </alternativeName>
    </domain>
</protein>
<keyword evidence="9 15" id="KW-0418">Kinase</keyword>
<proteinExistence type="inferred from homology"/>
<dbReference type="GO" id="GO:0005524">
    <property type="term" value="F:ATP binding"/>
    <property type="evidence" value="ECO:0007669"/>
    <property type="project" value="UniProtKB-UniRule"/>
</dbReference>
<dbReference type="NCBIfam" id="NF004160">
    <property type="entry name" value="PRK05627.1-3"/>
    <property type="match status" value="1"/>
</dbReference>
<dbReference type="InterPro" id="IPR014729">
    <property type="entry name" value="Rossmann-like_a/b/a_fold"/>
</dbReference>
<keyword evidence="6 15" id="KW-0808">Transferase</keyword>
<dbReference type="GO" id="GO:0009398">
    <property type="term" value="P:FMN biosynthetic process"/>
    <property type="evidence" value="ECO:0007669"/>
    <property type="project" value="UniProtKB-UniRule"/>
</dbReference>
<dbReference type="Gene3D" id="2.40.30.30">
    <property type="entry name" value="Riboflavin kinase-like"/>
    <property type="match status" value="1"/>
</dbReference>
<dbReference type="FunFam" id="3.40.50.620:FF:000021">
    <property type="entry name" value="Riboflavin biosynthesis protein"/>
    <property type="match status" value="1"/>
</dbReference>
<dbReference type="GO" id="GO:0003919">
    <property type="term" value="F:FMN adenylyltransferase activity"/>
    <property type="evidence" value="ECO:0007669"/>
    <property type="project" value="UniProtKB-UniRule"/>
</dbReference>
<dbReference type="AlphaFoldDB" id="A0A2J0L229"/>
<dbReference type="SUPFAM" id="SSF52374">
    <property type="entry name" value="Nucleotidylyl transferase"/>
    <property type="match status" value="1"/>
</dbReference>
<keyword evidence="8 15" id="KW-0547">Nucleotide-binding</keyword>
<dbReference type="InterPro" id="IPR015865">
    <property type="entry name" value="Riboflavin_kinase_bac/euk"/>
</dbReference>
<dbReference type="NCBIfam" id="TIGR00083">
    <property type="entry name" value="ribF"/>
    <property type="match status" value="1"/>
</dbReference>
<evidence type="ECO:0000256" key="14">
    <source>
        <dbReference type="ARBA" id="ARBA00049494"/>
    </source>
</evidence>
<evidence type="ECO:0000256" key="8">
    <source>
        <dbReference type="ARBA" id="ARBA00022741"/>
    </source>
</evidence>
<dbReference type="GO" id="GO:0008531">
    <property type="term" value="F:riboflavin kinase activity"/>
    <property type="evidence" value="ECO:0007669"/>
    <property type="project" value="UniProtKB-UniRule"/>
</dbReference>
<evidence type="ECO:0000256" key="11">
    <source>
        <dbReference type="ARBA" id="ARBA00022840"/>
    </source>
</evidence>
<comment type="caution">
    <text evidence="17">The sequence shown here is derived from an EMBL/GenBank/DDBJ whole genome shotgun (WGS) entry which is preliminary data.</text>
</comment>
<dbReference type="EMBL" id="PEWV01000017">
    <property type="protein sequence ID" value="PIU42153.1"/>
    <property type="molecule type" value="Genomic_DNA"/>
</dbReference>
<name>A0A2J0L229_9BACT</name>
<keyword evidence="7 15" id="KW-0548">Nucleotidyltransferase</keyword>
<evidence type="ECO:0000256" key="15">
    <source>
        <dbReference type="PIRNR" id="PIRNR004491"/>
    </source>
</evidence>
<dbReference type="PANTHER" id="PTHR22749:SF6">
    <property type="entry name" value="RIBOFLAVIN KINASE"/>
    <property type="match status" value="1"/>
</dbReference>
<comment type="function">
    <text evidence="1">Catalyzes the phosphorylation of riboflavin to FMN followed by the adenylation of FMN to FAD.</text>
</comment>
<keyword evidence="5 15" id="KW-0288">FMN</keyword>
<evidence type="ECO:0000256" key="12">
    <source>
        <dbReference type="ARBA" id="ARBA00023268"/>
    </source>
</evidence>
<keyword evidence="11 15" id="KW-0067">ATP-binding</keyword>
<dbReference type="SMART" id="SM00904">
    <property type="entry name" value="Flavokinase"/>
    <property type="match status" value="1"/>
</dbReference>
<dbReference type="Proteomes" id="UP000230052">
    <property type="component" value="Unassembled WGS sequence"/>
</dbReference>
<reference evidence="17 18" key="1">
    <citation type="submission" date="2017-09" db="EMBL/GenBank/DDBJ databases">
        <title>Depth-based differentiation of microbial function through sediment-hosted aquifers and enrichment of novel symbionts in the deep terrestrial subsurface.</title>
        <authorList>
            <person name="Probst A.J."/>
            <person name="Ladd B."/>
            <person name="Jarett J.K."/>
            <person name="Geller-Mcgrath D.E."/>
            <person name="Sieber C.M."/>
            <person name="Emerson J.B."/>
            <person name="Anantharaman K."/>
            <person name="Thomas B.C."/>
            <person name="Malmstrom R."/>
            <person name="Stieglmeier M."/>
            <person name="Klingl A."/>
            <person name="Woyke T."/>
            <person name="Ryan C.M."/>
            <person name="Banfield J.F."/>
        </authorList>
    </citation>
    <scope>NUCLEOTIDE SEQUENCE [LARGE SCALE GENOMIC DNA]</scope>
    <source>
        <strain evidence="17">CG07_land_8_20_14_0_80_42_15</strain>
    </source>
</reference>
<comment type="pathway">
    <text evidence="2 15">Cofactor biosynthesis; FAD biosynthesis; FAD from FMN: step 1/1.</text>
</comment>
<organism evidence="17 18">
    <name type="scientific">Candidatus Aquitaenariimonas noxiae</name>
    <dbReference type="NCBI Taxonomy" id="1974741"/>
    <lineage>
        <taxon>Bacteria</taxon>
        <taxon>Pseudomonadati</taxon>
        <taxon>Candidatus Omnitrophota</taxon>
        <taxon>Candidatus Aquitaenariimonas</taxon>
    </lineage>
</organism>
<evidence type="ECO:0000256" key="2">
    <source>
        <dbReference type="ARBA" id="ARBA00004726"/>
    </source>
</evidence>
<comment type="catalytic activity">
    <reaction evidence="13 15">
        <text>riboflavin + ATP = FMN + ADP + H(+)</text>
        <dbReference type="Rhea" id="RHEA:14357"/>
        <dbReference type="ChEBI" id="CHEBI:15378"/>
        <dbReference type="ChEBI" id="CHEBI:30616"/>
        <dbReference type="ChEBI" id="CHEBI:57986"/>
        <dbReference type="ChEBI" id="CHEBI:58210"/>
        <dbReference type="ChEBI" id="CHEBI:456216"/>
        <dbReference type="EC" id="2.7.1.26"/>
    </reaction>
</comment>
<evidence type="ECO:0000256" key="13">
    <source>
        <dbReference type="ARBA" id="ARBA00047880"/>
    </source>
</evidence>
<evidence type="ECO:0000259" key="16">
    <source>
        <dbReference type="SMART" id="SM00904"/>
    </source>
</evidence>
<dbReference type="CDD" id="cd02064">
    <property type="entry name" value="FAD_synthetase_N"/>
    <property type="match status" value="1"/>
</dbReference>
<comment type="similarity">
    <text evidence="15">Belongs to the ribF family.</text>
</comment>
<gene>
    <name evidence="17" type="ORF">COS99_01690</name>
</gene>
<dbReference type="InterPro" id="IPR015864">
    <property type="entry name" value="FAD_synthase"/>
</dbReference>
<dbReference type="PANTHER" id="PTHR22749">
    <property type="entry name" value="RIBOFLAVIN KINASE/FMN ADENYLYLTRANSFERASE"/>
    <property type="match status" value="1"/>
</dbReference>
<dbReference type="Gene3D" id="3.40.50.620">
    <property type="entry name" value="HUPs"/>
    <property type="match status" value="1"/>
</dbReference>
<evidence type="ECO:0000313" key="17">
    <source>
        <dbReference type="EMBL" id="PIU42153.1"/>
    </source>
</evidence>
<evidence type="ECO:0000256" key="10">
    <source>
        <dbReference type="ARBA" id="ARBA00022827"/>
    </source>
</evidence>
<accession>A0A2J0L229</accession>
<evidence type="ECO:0000313" key="18">
    <source>
        <dbReference type="Proteomes" id="UP000230052"/>
    </source>
</evidence>
<dbReference type="InterPro" id="IPR023468">
    <property type="entry name" value="Riboflavin_kinase"/>
</dbReference>
<dbReference type="Pfam" id="PF06574">
    <property type="entry name" value="FAD_syn"/>
    <property type="match status" value="1"/>
</dbReference>
<evidence type="ECO:0000256" key="9">
    <source>
        <dbReference type="ARBA" id="ARBA00022777"/>
    </source>
</evidence>
<sequence>MRTTFGIKNMQPLKKKTVVAIGVFDGVHLGHRMIIKKAIKEARRIKGEAVVLTFDPHPLYILDHIRRPPRLMSLAHKLNIFKELGLDTCLVIKFDRKFSRLTPEEFIKRVLVDKLNASKVLVGKNFVFGKNKKGTPKTLKRLSKKYGFLIERLNPLRMDGKIISSSLLRQLIANGDLRTASILLGRPVSVLGTVVTGKGLGRILGFPTANVNPHHEVIPPSGVYAVKIKLQNKLFNGILSMGRRPTFEFDKNIEPTIEAHIFGFNKNIYGKDLEILFIKKIRGERPFSSHESLVKQIRRDVKIARKITGNKKIF</sequence>
<dbReference type="InterPro" id="IPR023465">
    <property type="entry name" value="Riboflavin_kinase_dom_sf"/>
</dbReference>
<dbReference type="UniPathway" id="UPA00277">
    <property type="reaction ID" value="UER00407"/>
</dbReference>
<dbReference type="NCBIfam" id="NF004162">
    <property type="entry name" value="PRK05627.1-5"/>
    <property type="match status" value="1"/>
</dbReference>
<dbReference type="Pfam" id="PF01687">
    <property type="entry name" value="Flavokinase"/>
    <property type="match status" value="1"/>
</dbReference>
<dbReference type="SUPFAM" id="SSF82114">
    <property type="entry name" value="Riboflavin kinase-like"/>
    <property type="match status" value="1"/>
</dbReference>
<evidence type="ECO:0000256" key="1">
    <source>
        <dbReference type="ARBA" id="ARBA00002121"/>
    </source>
</evidence>
<dbReference type="InterPro" id="IPR002606">
    <property type="entry name" value="Riboflavin_kinase_bac"/>
</dbReference>
<comment type="pathway">
    <text evidence="3 15">Cofactor biosynthesis; FMN biosynthesis; FMN from riboflavin (ATP route): step 1/1.</text>
</comment>
<evidence type="ECO:0000256" key="6">
    <source>
        <dbReference type="ARBA" id="ARBA00022679"/>
    </source>
</evidence>
<keyword evidence="4 15" id="KW-0285">Flavoprotein</keyword>
<comment type="catalytic activity">
    <reaction evidence="14 15">
        <text>FMN + ATP + H(+) = FAD + diphosphate</text>
        <dbReference type="Rhea" id="RHEA:17237"/>
        <dbReference type="ChEBI" id="CHEBI:15378"/>
        <dbReference type="ChEBI" id="CHEBI:30616"/>
        <dbReference type="ChEBI" id="CHEBI:33019"/>
        <dbReference type="ChEBI" id="CHEBI:57692"/>
        <dbReference type="ChEBI" id="CHEBI:58210"/>
        <dbReference type="EC" id="2.7.7.2"/>
    </reaction>
</comment>
<keyword evidence="10 15" id="KW-0274">FAD</keyword>
<feature type="domain" description="Riboflavin kinase" evidence="16">
    <location>
        <begin position="183"/>
        <end position="309"/>
    </location>
</feature>
<keyword evidence="12" id="KW-0511">Multifunctional enzyme</keyword>